<dbReference type="EMBL" id="FQWB01000005">
    <property type="protein sequence ID" value="SHG60893.1"/>
    <property type="molecule type" value="Genomic_DNA"/>
</dbReference>
<gene>
    <name evidence="1" type="ORF">SAMN05443549_105106</name>
</gene>
<reference evidence="2" key="1">
    <citation type="submission" date="2016-11" db="EMBL/GenBank/DDBJ databases">
        <authorList>
            <person name="Varghese N."/>
            <person name="Submissions S."/>
        </authorList>
    </citation>
    <scope>NUCLEOTIDE SEQUENCE [LARGE SCALE GENOMIC DNA]</scope>
    <source>
        <strain evidence="2">DSM 19978</strain>
    </source>
</reference>
<evidence type="ECO:0000313" key="2">
    <source>
        <dbReference type="Proteomes" id="UP000184516"/>
    </source>
</evidence>
<dbReference type="RefSeq" id="WP_073370932.1">
    <property type="nucleotide sequence ID" value="NZ_FQWB01000005.1"/>
</dbReference>
<dbReference type="Proteomes" id="UP000184516">
    <property type="component" value="Unassembled WGS sequence"/>
</dbReference>
<dbReference type="OrthoDB" id="9811837at2"/>
<organism evidence="1 2">
    <name type="scientific">Flavobacterium fluvii</name>
    <dbReference type="NCBI Taxonomy" id="468056"/>
    <lineage>
        <taxon>Bacteria</taxon>
        <taxon>Pseudomonadati</taxon>
        <taxon>Bacteroidota</taxon>
        <taxon>Flavobacteriia</taxon>
        <taxon>Flavobacteriales</taxon>
        <taxon>Flavobacteriaceae</taxon>
        <taxon>Flavobacterium</taxon>
    </lineage>
</organism>
<evidence type="ECO:0000313" key="1">
    <source>
        <dbReference type="EMBL" id="SHG60893.1"/>
    </source>
</evidence>
<proteinExistence type="predicted"/>
<keyword evidence="2" id="KW-1185">Reference proteome</keyword>
<name>A0A1M5L8Z7_9FLAO</name>
<accession>A0A1M5L8Z7</accession>
<protein>
    <submittedName>
        <fullName evidence="1">Uncharacterized protein</fullName>
    </submittedName>
</protein>
<dbReference type="STRING" id="468056.SAMN05443549_105106"/>
<sequence>MKMFSFFKNNKDKGKESRLKKLSIDLSNFMFVSSKHSKFENGIQTATIDNCWRGIQIDKNSNIEEDSYFVKIRTLDYQKNRWGDDVQMAIKQMKIKEVSKNRLELCGYGDDSMGVFFSDYGISVLLENNTIVKVILKYFYRNVELHYSK</sequence>
<dbReference type="AlphaFoldDB" id="A0A1M5L8Z7"/>